<organism evidence="6">
    <name type="scientific">marine sediment metagenome</name>
    <dbReference type="NCBI Taxonomy" id="412755"/>
    <lineage>
        <taxon>unclassified sequences</taxon>
        <taxon>metagenomes</taxon>
        <taxon>ecological metagenomes</taxon>
    </lineage>
</organism>
<dbReference type="FunFam" id="1.20.140.10:FF:000004">
    <property type="entry name" value="Acyl-CoA dehydrogenase FadE25"/>
    <property type="match status" value="1"/>
</dbReference>
<dbReference type="InterPro" id="IPR006089">
    <property type="entry name" value="Acyl-CoA_DH_CS"/>
</dbReference>
<dbReference type="PANTHER" id="PTHR43884">
    <property type="entry name" value="ACYL-COA DEHYDROGENASE"/>
    <property type="match status" value="1"/>
</dbReference>
<dbReference type="Gene3D" id="2.40.110.10">
    <property type="entry name" value="Butyryl-CoA Dehydrogenase, subunit A, domain 2"/>
    <property type="match status" value="1"/>
</dbReference>
<comment type="cofactor">
    <cofactor evidence="1">
        <name>FAD</name>
        <dbReference type="ChEBI" id="CHEBI:57692"/>
    </cofactor>
</comment>
<dbReference type="InterPro" id="IPR036250">
    <property type="entry name" value="AcylCo_DH-like_C"/>
</dbReference>
<feature type="non-terminal residue" evidence="6">
    <location>
        <position position="179"/>
    </location>
</feature>
<comment type="similarity">
    <text evidence="2">Belongs to the acyl-CoA dehydrogenase family.</text>
</comment>
<protein>
    <recommendedName>
        <fullName evidence="5">Acyl-CoA dehydrogenase/oxidase C-terminal domain-containing protein</fullName>
    </recommendedName>
</protein>
<dbReference type="Gene3D" id="1.20.140.10">
    <property type="entry name" value="Butyryl-CoA Dehydrogenase, subunit A, domain 3"/>
    <property type="match status" value="1"/>
</dbReference>
<evidence type="ECO:0000256" key="3">
    <source>
        <dbReference type="ARBA" id="ARBA00022630"/>
    </source>
</evidence>
<evidence type="ECO:0000313" key="6">
    <source>
        <dbReference type="EMBL" id="GAH76318.1"/>
    </source>
</evidence>
<dbReference type="InterPro" id="IPR009100">
    <property type="entry name" value="AcylCoA_DH/oxidase_NM_dom_sf"/>
</dbReference>
<feature type="domain" description="Acyl-CoA dehydrogenase/oxidase C-terminal" evidence="5">
    <location>
        <begin position="41"/>
        <end position="179"/>
    </location>
</feature>
<dbReference type="GO" id="GO:0003995">
    <property type="term" value="F:acyl-CoA dehydrogenase activity"/>
    <property type="evidence" value="ECO:0007669"/>
    <property type="project" value="InterPro"/>
</dbReference>
<dbReference type="InterPro" id="IPR046373">
    <property type="entry name" value="Acyl-CoA_Oxase/DH_mid-dom_sf"/>
</dbReference>
<keyword evidence="4" id="KW-0274">FAD</keyword>
<evidence type="ECO:0000256" key="1">
    <source>
        <dbReference type="ARBA" id="ARBA00001974"/>
    </source>
</evidence>
<dbReference type="Pfam" id="PF00441">
    <property type="entry name" value="Acyl-CoA_dh_1"/>
    <property type="match status" value="1"/>
</dbReference>
<feature type="non-terminal residue" evidence="6">
    <location>
        <position position="1"/>
    </location>
</feature>
<gene>
    <name evidence="6" type="ORF">S03H2_67308</name>
</gene>
<evidence type="ECO:0000259" key="5">
    <source>
        <dbReference type="Pfam" id="PF00441"/>
    </source>
</evidence>
<proteinExistence type="inferred from homology"/>
<comment type="caution">
    <text evidence="6">The sequence shown here is derived from an EMBL/GenBank/DDBJ whole genome shotgun (WGS) entry which is preliminary data.</text>
</comment>
<dbReference type="PROSITE" id="PS00073">
    <property type="entry name" value="ACYL_COA_DH_2"/>
    <property type="match status" value="1"/>
</dbReference>
<keyword evidence="3" id="KW-0285">Flavoprotein</keyword>
<evidence type="ECO:0000256" key="2">
    <source>
        <dbReference type="ARBA" id="ARBA00009347"/>
    </source>
</evidence>
<reference evidence="6" key="1">
    <citation type="journal article" date="2014" name="Front. Microbiol.">
        <title>High frequency of phylogenetically diverse reductive dehalogenase-homologous genes in deep subseafloor sedimentary metagenomes.</title>
        <authorList>
            <person name="Kawai M."/>
            <person name="Futagami T."/>
            <person name="Toyoda A."/>
            <person name="Takaki Y."/>
            <person name="Nishi S."/>
            <person name="Hori S."/>
            <person name="Arai W."/>
            <person name="Tsubouchi T."/>
            <person name="Morono Y."/>
            <person name="Uchiyama I."/>
            <person name="Ito T."/>
            <person name="Fujiyama A."/>
            <person name="Inagaki F."/>
            <person name="Takami H."/>
        </authorList>
    </citation>
    <scope>NUCLEOTIDE SEQUENCE</scope>
    <source>
        <strain evidence="6">Expedition CK06-06</strain>
    </source>
</reference>
<dbReference type="SUPFAM" id="SSF47203">
    <property type="entry name" value="Acyl-CoA dehydrogenase C-terminal domain-like"/>
    <property type="match status" value="1"/>
</dbReference>
<dbReference type="InterPro" id="IPR009075">
    <property type="entry name" value="AcylCo_DH/oxidase_C"/>
</dbReference>
<dbReference type="PANTHER" id="PTHR43884:SF12">
    <property type="entry name" value="ISOVALERYL-COA DEHYDROGENASE, MITOCHONDRIAL-RELATED"/>
    <property type="match status" value="1"/>
</dbReference>
<dbReference type="EMBL" id="BARU01044041">
    <property type="protein sequence ID" value="GAH76318.1"/>
    <property type="molecule type" value="Genomic_DNA"/>
</dbReference>
<sequence length="179" mass="19699">RPGFEASKIKGKMGIRASDTAELAFKDTSVPKENLIGEKEGEGFSQIMELFNINRVIAASQGVGVAQGALDQAIAYVKKREAFGQPIGKFQVIQFKLAEMATMVEAARVLTYKAGWCLDNGRRDHKLIAMAKSLAGEVGVRVTGDALQMHGGYGFIKDYDIERFYRDAKIVEIYEGTKE</sequence>
<name>X1K2K9_9ZZZZ</name>
<accession>X1K2K9</accession>
<dbReference type="AlphaFoldDB" id="X1K2K9"/>
<dbReference type="SUPFAM" id="SSF56645">
    <property type="entry name" value="Acyl-CoA dehydrogenase NM domain-like"/>
    <property type="match status" value="1"/>
</dbReference>
<evidence type="ECO:0000256" key="4">
    <source>
        <dbReference type="ARBA" id="ARBA00022827"/>
    </source>
</evidence>